<gene>
    <name evidence="1" type="ORF">HPB48_006041</name>
</gene>
<name>A0A9J6FKU5_HAELO</name>
<dbReference type="Proteomes" id="UP000821853">
    <property type="component" value="Chromosome 10"/>
</dbReference>
<reference evidence="1 2" key="1">
    <citation type="journal article" date="2020" name="Cell">
        <title>Large-Scale Comparative Analyses of Tick Genomes Elucidate Their Genetic Diversity and Vector Capacities.</title>
        <authorList>
            <consortium name="Tick Genome and Microbiome Consortium (TIGMIC)"/>
            <person name="Jia N."/>
            <person name="Wang J."/>
            <person name="Shi W."/>
            <person name="Du L."/>
            <person name="Sun Y."/>
            <person name="Zhan W."/>
            <person name="Jiang J.F."/>
            <person name="Wang Q."/>
            <person name="Zhang B."/>
            <person name="Ji P."/>
            <person name="Bell-Sakyi L."/>
            <person name="Cui X.M."/>
            <person name="Yuan T.T."/>
            <person name="Jiang B.G."/>
            <person name="Yang W.F."/>
            <person name="Lam T.T."/>
            <person name="Chang Q.C."/>
            <person name="Ding S.J."/>
            <person name="Wang X.J."/>
            <person name="Zhu J.G."/>
            <person name="Ruan X.D."/>
            <person name="Zhao L."/>
            <person name="Wei J.T."/>
            <person name="Ye R.Z."/>
            <person name="Que T.C."/>
            <person name="Du C.H."/>
            <person name="Zhou Y.H."/>
            <person name="Cheng J.X."/>
            <person name="Dai P.F."/>
            <person name="Guo W.B."/>
            <person name="Han X.H."/>
            <person name="Huang E.J."/>
            <person name="Li L.F."/>
            <person name="Wei W."/>
            <person name="Gao Y.C."/>
            <person name="Liu J.Z."/>
            <person name="Shao H.Z."/>
            <person name="Wang X."/>
            <person name="Wang C.C."/>
            <person name="Yang T.C."/>
            <person name="Huo Q.B."/>
            <person name="Li W."/>
            <person name="Chen H.Y."/>
            <person name="Chen S.E."/>
            <person name="Zhou L.G."/>
            <person name="Ni X.B."/>
            <person name="Tian J.H."/>
            <person name="Sheng Y."/>
            <person name="Liu T."/>
            <person name="Pan Y.S."/>
            <person name="Xia L.Y."/>
            <person name="Li J."/>
            <person name="Zhao F."/>
            <person name="Cao W.C."/>
        </authorList>
    </citation>
    <scope>NUCLEOTIDE SEQUENCE [LARGE SCALE GENOMIC DNA]</scope>
    <source>
        <strain evidence="1">HaeL-2018</strain>
    </source>
</reference>
<accession>A0A9J6FKU5</accession>
<protein>
    <submittedName>
        <fullName evidence="1">Uncharacterized protein</fullName>
    </submittedName>
</protein>
<proteinExistence type="predicted"/>
<dbReference type="AlphaFoldDB" id="A0A9J6FKU5"/>
<comment type="caution">
    <text evidence="1">The sequence shown here is derived from an EMBL/GenBank/DDBJ whole genome shotgun (WGS) entry which is preliminary data.</text>
</comment>
<keyword evidence="2" id="KW-1185">Reference proteome</keyword>
<evidence type="ECO:0000313" key="2">
    <source>
        <dbReference type="Proteomes" id="UP000821853"/>
    </source>
</evidence>
<dbReference type="EMBL" id="JABSTR010000002">
    <property type="protein sequence ID" value="KAH9363423.1"/>
    <property type="molecule type" value="Genomic_DNA"/>
</dbReference>
<dbReference type="VEuPathDB" id="VectorBase:HLOH_048616"/>
<sequence>MMPATEYTLTGFGEFLERRRVVFHRAAALPSGLCCCVRNSGVALASANLRPRAVRCLPGRDDSDLPFGRTFAGKMCELNEHLARCVSDEVECSKCGQVVVRGKAVQHQRECDGDPSRRLIGDTDGRCIAEGLVNVRTDIETLRELVTSQGHTDSVVNEANALVERIKRLELQLLQPDVGGRESDTDAGLNRPWPFRRATKPRNHVAVCSFGEMYGALDSLKEKKEAVITGRVVTLAGYTFQVDCCLENDKNEGWPFTKLVTLVVTHLRDETRDIRLVLRPEVDAYVLALRKPIPKQFNAGIRSENVLWVFLETAGFIDNDSLYLNVEFE</sequence>
<dbReference type="OrthoDB" id="6499288at2759"/>
<dbReference type="OMA" id="FGDFFEQ"/>
<organism evidence="1 2">
    <name type="scientific">Haemaphysalis longicornis</name>
    <name type="common">Bush tick</name>
    <dbReference type="NCBI Taxonomy" id="44386"/>
    <lineage>
        <taxon>Eukaryota</taxon>
        <taxon>Metazoa</taxon>
        <taxon>Ecdysozoa</taxon>
        <taxon>Arthropoda</taxon>
        <taxon>Chelicerata</taxon>
        <taxon>Arachnida</taxon>
        <taxon>Acari</taxon>
        <taxon>Parasitiformes</taxon>
        <taxon>Ixodida</taxon>
        <taxon>Ixodoidea</taxon>
        <taxon>Ixodidae</taxon>
        <taxon>Haemaphysalinae</taxon>
        <taxon>Haemaphysalis</taxon>
    </lineage>
</organism>
<evidence type="ECO:0000313" key="1">
    <source>
        <dbReference type="EMBL" id="KAH9363423.1"/>
    </source>
</evidence>